<evidence type="ECO:0000256" key="6">
    <source>
        <dbReference type="ARBA" id="ARBA00023136"/>
    </source>
</evidence>
<dbReference type="InterPro" id="IPR022764">
    <property type="entry name" value="Peptidase_S54_rhomboid_dom"/>
</dbReference>
<organism evidence="10 11">
    <name type="scientific">Salinicoccus siamensis</name>
    <dbReference type="NCBI Taxonomy" id="381830"/>
    <lineage>
        <taxon>Bacteria</taxon>
        <taxon>Bacillati</taxon>
        <taxon>Bacillota</taxon>
        <taxon>Bacilli</taxon>
        <taxon>Bacillales</taxon>
        <taxon>Staphylococcaceae</taxon>
        <taxon>Salinicoccus</taxon>
    </lineage>
</organism>
<dbReference type="PROSITE" id="PS50005">
    <property type="entry name" value="TPR"/>
    <property type="match status" value="1"/>
</dbReference>
<dbReference type="Pfam" id="PF01694">
    <property type="entry name" value="Rhomboid"/>
    <property type="match status" value="1"/>
</dbReference>
<evidence type="ECO:0000256" key="1">
    <source>
        <dbReference type="ARBA" id="ARBA00004141"/>
    </source>
</evidence>
<protein>
    <submittedName>
        <fullName evidence="10">Rhomboid family intramembrane serine protease</fullName>
        <ecNumber evidence="10">3.4.21.105</ecNumber>
    </submittedName>
</protein>
<feature type="transmembrane region" description="Helical" evidence="8">
    <location>
        <begin position="235"/>
        <end position="256"/>
    </location>
</feature>
<feature type="repeat" description="TPR" evidence="7">
    <location>
        <begin position="397"/>
        <end position="430"/>
    </location>
</feature>
<feature type="transmembrane region" description="Helical" evidence="8">
    <location>
        <begin position="262"/>
        <end position="282"/>
    </location>
</feature>
<evidence type="ECO:0000313" key="10">
    <source>
        <dbReference type="EMBL" id="MFB9859965.1"/>
    </source>
</evidence>
<feature type="transmembrane region" description="Helical" evidence="8">
    <location>
        <begin position="337"/>
        <end position="357"/>
    </location>
</feature>
<evidence type="ECO:0000256" key="8">
    <source>
        <dbReference type="SAM" id="Phobius"/>
    </source>
</evidence>
<dbReference type="InterPro" id="IPR019734">
    <property type="entry name" value="TPR_rpt"/>
</dbReference>
<feature type="domain" description="Peptidase S54 rhomboid" evidence="9">
    <location>
        <begin position="196"/>
        <end position="329"/>
    </location>
</feature>
<dbReference type="GO" id="GO:0008233">
    <property type="term" value="F:peptidase activity"/>
    <property type="evidence" value="ECO:0007669"/>
    <property type="project" value="UniProtKB-KW"/>
</dbReference>
<dbReference type="Proteomes" id="UP001589740">
    <property type="component" value="Unassembled WGS sequence"/>
</dbReference>
<keyword evidence="6 8" id="KW-0472">Membrane</keyword>
<proteinExistence type="inferred from homology"/>
<keyword evidence="5 8" id="KW-1133">Transmembrane helix</keyword>
<dbReference type="InterPro" id="IPR050925">
    <property type="entry name" value="Rhomboid_protease_S54"/>
</dbReference>
<keyword evidence="4 10" id="KW-0378">Hydrolase</keyword>
<feature type="transmembrane region" description="Helical" evidence="8">
    <location>
        <begin position="157"/>
        <end position="178"/>
    </location>
</feature>
<dbReference type="RefSeq" id="WP_380569572.1">
    <property type="nucleotide sequence ID" value="NZ_JBHMAH010000004.1"/>
</dbReference>
<evidence type="ECO:0000256" key="5">
    <source>
        <dbReference type="ARBA" id="ARBA00022989"/>
    </source>
</evidence>
<keyword evidence="10" id="KW-0645">Protease</keyword>
<evidence type="ECO:0000256" key="2">
    <source>
        <dbReference type="ARBA" id="ARBA00009045"/>
    </source>
</evidence>
<evidence type="ECO:0000256" key="3">
    <source>
        <dbReference type="ARBA" id="ARBA00022692"/>
    </source>
</evidence>
<evidence type="ECO:0000256" key="7">
    <source>
        <dbReference type="PROSITE-ProRule" id="PRU00339"/>
    </source>
</evidence>
<feature type="transmembrane region" description="Helical" evidence="8">
    <location>
        <begin position="289"/>
        <end position="307"/>
    </location>
</feature>
<keyword evidence="3 8" id="KW-0812">Transmembrane</keyword>
<dbReference type="Gene3D" id="1.20.1540.10">
    <property type="entry name" value="Rhomboid-like"/>
    <property type="match status" value="1"/>
</dbReference>
<evidence type="ECO:0000256" key="4">
    <source>
        <dbReference type="ARBA" id="ARBA00022801"/>
    </source>
</evidence>
<dbReference type="EC" id="3.4.21.105" evidence="10"/>
<dbReference type="SUPFAM" id="SSF144091">
    <property type="entry name" value="Rhomboid-like"/>
    <property type="match status" value="1"/>
</dbReference>
<sequence length="478" mass="54527">MQQRREMKMPDIWRTAYEVTRYTDYTFYDFDQSREVIWLKNDKKASMMCLHATNVDTSSEDAVDYILHRLFIQGQHGVVRHVESYYPDADGASERFEADGVEIIHEGVKDYGTLIDNPFYRLDLKYKQSKPAAHYQKRLLSRHPFERYMVRFTPMTYLLTAINLVVFLLNLILIHIVGSFQLTEQLAVSHSAVVSGDLYRLLSSSFLHVTVEHFLFNIFALFIAGKFIEVLYGKWRLAIAYVLTGILSSLFSLVFITEGASLGASGAVYGLIGILIVHLLIRGKIDLKLLLQIAILFVVLSFISQIMANINHYAHFGGLLFGGLLGVLFNRQSFKRVWTIVSISLLVLIAAISYFMVMGSNAEPAYNQEAMSKLQSGEYSAALGIVTEAVNEGDDTAGTYHVLGLIAEYTGDYDLAEQYHEKSFEMNPKHEWAVKHKLIKLRKDKDYEAMGQILDDLNIKRIKDEELRLIAKEYYGNE</sequence>
<evidence type="ECO:0000313" key="11">
    <source>
        <dbReference type="Proteomes" id="UP001589740"/>
    </source>
</evidence>
<dbReference type="GO" id="GO:0006508">
    <property type="term" value="P:proteolysis"/>
    <property type="evidence" value="ECO:0007669"/>
    <property type="project" value="UniProtKB-KW"/>
</dbReference>
<dbReference type="Gene3D" id="1.25.40.10">
    <property type="entry name" value="Tetratricopeptide repeat domain"/>
    <property type="match status" value="1"/>
</dbReference>
<keyword evidence="7" id="KW-0802">TPR repeat</keyword>
<reference evidence="10 11" key="1">
    <citation type="submission" date="2024-09" db="EMBL/GenBank/DDBJ databases">
        <authorList>
            <person name="Sun Q."/>
            <person name="Mori K."/>
        </authorList>
    </citation>
    <scope>NUCLEOTIDE SEQUENCE [LARGE SCALE GENOMIC DNA]</scope>
    <source>
        <strain evidence="10 11">JCM 12822</strain>
    </source>
</reference>
<comment type="caution">
    <text evidence="10">The sequence shown here is derived from an EMBL/GenBank/DDBJ whole genome shotgun (WGS) entry which is preliminary data.</text>
</comment>
<dbReference type="PANTHER" id="PTHR43731:SF14">
    <property type="entry name" value="PRESENILIN-ASSOCIATED RHOMBOID-LIKE PROTEIN, MITOCHONDRIAL"/>
    <property type="match status" value="1"/>
</dbReference>
<gene>
    <name evidence="10" type="ORF">ACFFLE_02425</name>
</gene>
<dbReference type="EMBL" id="JBHMAH010000004">
    <property type="protein sequence ID" value="MFB9859965.1"/>
    <property type="molecule type" value="Genomic_DNA"/>
</dbReference>
<comment type="similarity">
    <text evidence="2">Belongs to the peptidase S54 family.</text>
</comment>
<dbReference type="SUPFAM" id="SSF48452">
    <property type="entry name" value="TPR-like"/>
    <property type="match status" value="1"/>
</dbReference>
<feature type="transmembrane region" description="Helical" evidence="8">
    <location>
        <begin position="313"/>
        <end position="330"/>
    </location>
</feature>
<comment type="subcellular location">
    <subcellularLocation>
        <location evidence="1">Membrane</location>
        <topology evidence="1">Multi-pass membrane protein</topology>
    </subcellularLocation>
</comment>
<dbReference type="InterPro" id="IPR011990">
    <property type="entry name" value="TPR-like_helical_dom_sf"/>
</dbReference>
<dbReference type="SMART" id="SM00028">
    <property type="entry name" value="TPR"/>
    <property type="match status" value="1"/>
</dbReference>
<feature type="transmembrane region" description="Helical" evidence="8">
    <location>
        <begin position="198"/>
        <end position="223"/>
    </location>
</feature>
<dbReference type="PANTHER" id="PTHR43731">
    <property type="entry name" value="RHOMBOID PROTEASE"/>
    <property type="match status" value="1"/>
</dbReference>
<keyword evidence="11" id="KW-1185">Reference proteome</keyword>
<dbReference type="InterPro" id="IPR035952">
    <property type="entry name" value="Rhomboid-like_sf"/>
</dbReference>
<name>A0ABV5Z1J2_9STAP</name>
<accession>A0ABV5Z1J2</accession>
<evidence type="ECO:0000259" key="9">
    <source>
        <dbReference type="Pfam" id="PF01694"/>
    </source>
</evidence>